<dbReference type="SMART" id="SM00635">
    <property type="entry name" value="BID_2"/>
    <property type="match status" value="1"/>
</dbReference>
<reference evidence="4 5" key="1">
    <citation type="submission" date="2016-10" db="EMBL/GenBank/DDBJ databases">
        <authorList>
            <person name="de Groot N.N."/>
        </authorList>
    </citation>
    <scope>NUCLEOTIDE SEQUENCE [LARGE SCALE GENOMIC DNA]</scope>
    <source>
        <strain evidence="4 5">DSM 1283</strain>
    </source>
</reference>
<proteinExistence type="predicted"/>
<keyword evidence="1 2" id="KW-0732">Signal</keyword>
<dbReference type="OrthoDB" id="2048676at2"/>
<evidence type="ECO:0000256" key="2">
    <source>
        <dbReference type="SAM" id="SignalP"/>
    </source>
</evidence>
<feature type="chain" id="PRO_5011762450" evidence="2">
    <location>
        <begin position="27"/>
        <end position="191"/>
    </location>
</feature>
<dbReference type="Gene3D" id="2.60.40.1080">
    <property type="match status" value="1"/>
</dbReference>
<organism evidence="4 5">
    <name type="scientific">Anaerocolumna aminovalerica</name>
    <dbReference type="NCBI Taxonomy" id="1527"/>
    <lineage>
        <taxon>Bacteria</taxon>
        <taxon>Bacillati</taxon>
        <taxon>Bacillota</taxon>
        <taxon>Clostridia</taxon>
        <taxon>Lachnospirales</taxon>
        <taxon>Lachnospiraceae</taxon>
        <taxon>Anaerocolumna</taxon>
    </lineage>
</organism>
<evidence type="ECO:0000313" key="5">
    <source>
        <dbReference type="Proteomes" id="UP000198806"/>
    </source>
</evidence>
<dbReference type="SUPFAM" id="SSF49373">
    <property type="entry name" value="Invasin/intimin cell-adhesion fragments"/>
    <property type="match status" value="1"/>
</dbReference>
<feature type="domain" description="BIG2" evidence="3">
    <location>
        <begin position="23"/>
        <end position="93"/>
    </location>
</feature>
<dbReference type="AlphaFoldDB" id="A0A1I5EJ58"/>
<evidence type="ECO:0000256" key="1">
    <source>
        <dbReference type="ARBA" id="ARBA00022729"/>
    </source>
</evidence>
<name>A0A1I5EJ58_9FIRM</name>
<accession>A0A1I5EJ58</accession>
<gene>
    <name evidence="4" type="ORF">SAMN04489757_10992</name>
</gene>
<dbReference type="EMBL" id="FOWD01000009">
    <property type="protein sequence ID" value="SFO11430.1"/>
    <property type="molecule type" value="Genomic_DNA"/>
</dbReference>
<dbReference type="RefSeq" id="WP_091685664.1">
    <property type="nucleotide sequence ID" value="NZ_BAABFM010000073.1"/>
</dbReference>
<dbReference type="Proteomes" id="UP000198806">
    <property type="component" value="Unassembled WGS sequence"/>
</dbReference>
<dbReference type="Gene3D" id="3.30.1450.10">
    <property type="match status" value="1"/>
</dbReference>
<evidence type="ECO:0000259" key="3">
    <source>
        <dbReference type="SMART" id="SM00635"/>
    </source>
</evidence>
<feature type="signal peptide" evidence="2">
    <location>
        <begin position="1"/>
        <end position="26"/>
    </location>
</feature>
<evidence type="ECO:0000313" key="4">
    <source>
        <dbReference type="EMBL" id="SFO11430.1"/>
    </source>
</evidence>
<dbReference type="InterPro" id="IPR037873">
    <property type="entry name" value="BamE-like"/>
</dbReference>
<dbReference type="InterPro" id="IPR008964">
    <property type="entry name" value="Invasin/intimin_cell_adhesion"/>
</dbReference>
<dbReference type="InterPro" id="IPR003343">
    <property type="entry name" value="Big_2"/>
</dbReference>
<protein>
    <submittedName>
        <fullName evidence="4">Ig-like domain (Group 2)</fullName>
    </submittedName>
</protein>
<keyword evidence="5" id="KW-1185">Reference proteome</keyword>
<dbReference type="Pfam" id="PF02368">
    <property type="entry name" value="Big_2"/>
    <property type="match status" value="1"/>
</dbReference>
<sequence>MKKCKLIITVIMIMLISLLTANNVQAAKLNSEIIALMLGETYQLEVLDNRKPVKWYSSDKKVVAVNSKGKVRGKAVGKAIITAKIGKKKIECEINVSKPKKAIIMADTSTEQSEKQDYVTLSSYEKLRKDMSYEDAVKTIGTEGILVTQDQDKDGKITSAVYTWYGEDGVSNASVVFKDGKLVEKEQVLLD</sequence>